<feature type="compositionally biased region" description="Polar residues" evidence="1">
    <location>
        <begin position="139"/>
        <end position="166"/>
    </location>
</feature>
<evidence type="ECO:0000256" key="1">
    <source>
        <dbReference type="SAM" id="MobiDB-lite"/>
    </source>
</evidence>
<dbReference type="AlphaFoldDB" id="A0AA35ULY4"/>
<feature type="region of interest" description="Disordered" evidence="1">
    <location>
        <begin position="139"/>
        <end position="173"/>
    </location>
</feature>
<evidence type="ECO:0000313" key="3">
    <source>
        <dbReference type="Proteomes" id="UP001177003"/>
    </source>
</evidence>
<sequence length="459" mass="51400">METEDIFHSTSEPEVEEIHDSSTAFVADEHDFQKTNESKSAQEDDDADLYDDVEFLKEFDFTGISDNILTNIEFDHGDEDFGYFPGIPSSCVSKVDEVAASATKTRDEGNVLKILLSISKPLEVPDVRSAPHVLSTITTTTVHSPPNQSDEGPSTMFETGRSSSIPEYSPTRPSLDEASIRLVKHLAQPILTSTRGKGISFRNGRTGDDKSSSPDLQEEIRILLQELIKKSIQMDQLTAYIVELMAKDEEKSKQIRDLQMSLGSVSANYFNLKNVLYDAFGERVKALFQQPHGIVDPPTAQSHSTADDFPINPPAPRTTTIVNRFEKELEGSRARITIKQGKRIVTANQSEGLLFKKNSNENRKAKDPVLTVTNLMKRKFGVEYGDSTHETDLAELSRAPFHNPSDDPSASNFKRFLDRQVKENFPKMKTARALYQKDKDVLDPELGKPMKIIMWPATK</sequence>
<name>A0AA35ULY4_LACSI</name>
<evidence type="ECO:0000313" key="2">
    <source>
        <dbReference type="EMBL" id="CAI9260921.1"/>
    </source>
</evidence>
<accession>A0AA35ULY4</accession>
<keyword evidence="3" id="KW-1185">Reference proteome</keyword>
<reference evidence="2" key="1">
    <citation type="submission" date="2023-04" db="EMBL/GenBank/DDBJ databases">
        <authorList>
            <person name="Vijverberg K."/>
            <person name="Xiong W."/>
            <person name="Schranz E."/>
        </authorList>
    </citation>
    <scope>NUCLEOTIDE SEQUENCE</scope>
</reference>
<organism evidence="2 3">
    <name type="scientific">Lactuca saligna</name>
    <name type="common">Willowleaf lettuce</name>
    <dbReference type="NCBI Taxonomy" id="75948"/>
    <lineage>
        <taxon>Eukaryota</taxon>
        <taxon>Viridiplantae</taxon>
        <taxon>Streptophyta</taxon>
        <taxon>Embryophyta</taxon>
        <taxon>Tracheophyta</taxon>
        <taxon>Spermatophyta</taxon>
        <taxon>Magnoliopsida</taxon>
        <taxon>eudicotyledons</taxon>
        <taxon>Gunneridae</taxon>
        <taxon>Pentapetalae</taxon>
        <taxon>asterids</taxon>
        <taxon>campanulids</taxon>
        <taxon>Asterales</taxon>
        <taxon>Asteraceae</taxon>
        <taxon>Cichorioideae</taxon>
        <taxon>Cichorieae</taxon>
        <taxon>Lactucinae</taxon>
        <taxon>Lactuca</taxon>
    </lineage>
</organism>
<dbReference type="EMBL" id="OX465086">
    <property type="protein sequence ID" value="CAI9260921.1"/>
    <property type="molecule type" value="Genomic_DNA"/>
</dbReference>
<dbReference type="Proteomes" id="UP001177003">
    <property type="component" value="Chromosome 0"/>
</dbReference>
<gene>
    <name evidence="2" type="ORF">LSALG_LOCUS1737</name>
</gene>
<proteinExistence type="predicted"/>
<feature type="region of interest" description="Disordered" evidence="1">
    <location>
        <begin position="1"/>
        <end position="20"/>
    </location>
</feature>
<protein>
    <submittedName>
        <fullName evidence="2">Uncharacterized protein</fullName>
    </submittedName>
</protein>